<protein>
    <submittedName>
        <fullName evidence="1">Uncharacterized protein</fullName>
    </submittedName>
</protein>
<organism evidence="1">
    <name type="scientific">Opuntia streptacantha</name>
    <name type="common">Prickly pear cactus</name>
    <name type="synonym">Opuntia cardona</name>
    <dbReference type="NCBI Taxonomy" id="393608"/>
    <lineage>
        <taxon>Eukaryota</taxon>
        <taxon>Viridiplantae</taxon>
        <taxon>Streptophyta</taxon>
        <taxon>Embryophyta</taxon>
        <taxon>Tracheophyta</taxon>
        <taxon>Spermatophyta</taxon>
        <taxon>Magnoliopsida</taxon>
        <taxon>eudicotyledons</taxon>
        <taxon>Gunneridae</taxon>
        <taxon>Pentapetalae</taxon>
        <taxon>Caryophyllales</taxon>
        <taxon>Cactineae</taxon>
        <taxon>Cactaceae</taxon>
        <taxon>Opuntioideae</taxon>
        <taxon>Opuntia</taxon>
    </lineage>
</organism>
<name>A0A7C9CFM4_OPUST</name>
<proteinExistence type="predicted"/>
<dbReference type="AlphaFoldDB" id="A0A7C9CFM4"/>
<accession>A0A7C9CFM4</accession>
<dbReference type="EMBL" id="GISG01003026">
    <property type="protein sequence ID" value="MBA4614603.1"/>
    <property type="molecule type" value="Transcribed_RNA"/>
</dbReference>
<reference evidence="1" key="1">
    <citation type="journal article" date="2013" name="J. Plant Res.">
        <title>Effect of fungi and light on seed germination of three Opuntia species from semiarid lands of central Mexico.</title>
        <authorList>
            <person name="Delgado-Sanchez P."/>
            <person name="Jimenez-Bremont J.F."/>
            <person name="Guerrero-Gonzalez Mde L."/>
            <person name="Flores J."/>
        </authorList>
    </citation>
    <scope>NUCLEOTIDE SEQUENCE</scope>
    <source>
        <tissue evidence="1">Cladode</tissue>
    </source>
</reference>
<evidence type="ECO:0000313" key="1">
    <source>
        <dbReference type="EMBL" id="MBA4614603.1"/>
    </source>
</evidence>
<sequence>MNTLLHQVPSESQNITVIDAFFDKATLLIYNDQMIGCTASIRQKLHTFKLQIISMVDHTKRGQAQLPIVPNYIYVYAYIHTHTQKCIYSRVCVCEHTHIYIYIYIYTHTPYM</sequence>
<reference evidence="1" key="2">
    <citation type="submission" date="2020-07" db="EMBL/GenBank/DDBJ databases">
        <authorList>
            <person name="Vera ALvarez R."/>
            <person name="Arias-Moreno D.M."/>
            <person name="Jimenez-Jacinto V."/>
            <person name="Jimenez-Bremont J.F."/>
            <person name="Swaminathan K."/>
            <person name="Moose S.P."/>
            <person name="Guerrero-Gonzalez M.L."/>
            <person name="Marino-Ramirez L."/>
            <person name="Landsman D."/>
            <person name="Rodriguez-Kessler M."/>
            <person name="Delgado-Sanchez P."/>
        </authorList>
    </citation>
    <scope>NUCLEOTIDE SEQUENCE</scope>
    <source>
        <tissue evidence="1">Cladode</tissue>
    </source>
</reference>